<feature type="region of interest" description="Disordered" evidence="2">
    <location>
        <begin position="106"/>
        <end position="225"/>
    </location>
</feature>
<dbReference type="PANTHER" id="PTHR48454">
    <property type="entry name" value="PUTATIVE RNA-BINDING DOMAIN-CONTAINING PROTEIN-RELATED"/>
    <property type="match status" value="1"/>
</dbReference>
<feature type="compositionally biased region" description="Polar residues" evidence="2">
    <location>
        <begin position="860"/>
        <end position="873"/>
    </location>
</feature>
<feature type="compositionally biased region" description="Basic and acidic residues" evidence="2">
    <location>
        <begin position="1679"/>
        <end position="1691"/>
    </location>
</feature>
<feature type="region of interest" description="Disordered" evidence="2">
    <location>
        <begin position="1638"/>
        <end position="1658"/>
    </location>
</feature>
<feature type="compositionally biased region" description="Basic and acidic residues" evidence="2">
    <location>
        <begin position="429"/>
        <end position="444"/>
    </location>
</feature>
<organism evidence="4 5">
    <name type="scientific">Platanthera zijinensis</name>
    <dbReference type="NCBI Taxonomy" id="2320716"/>
    <lineage>
        <taxon>Eukaryota</taxon>
        <taxon>Viridiplantae</taxon>
        <taxon>Streptophyta</taxon>
        <taxon>Embryophyta</taxon>
        <taxon>Tracheophyta</taxon>
        <taxon>Spermatophyta</taxon>
        <taxon>Magnoliopsida</taxon>
        <taxon>Liliopsida</taxon>
        <taxon>Asparagales</taxon>
        <taxon>Orchidaceae</taxon>
        <taxon>Orchidoideae</taxon>
        <taxon>Orchideae</taxon>
        <taxon>Orchidinae</taxon>
        <taxon>Platanthera</taxon>
    </lineage>
</organism>
<dbReference type="EMBL" id="JBBWWQ010000001">
    <property type="protein sequence ID" value="KAK8956997.1"/>
    <property type="molecule type" value="Genomic_DNA"/>
</dbReference>
<feature type="region of interest" description="Disordered" evidence="2">
    <location>
        <begin position="1527"/>
        <end position="1547"/>
    </location>
</feature>
<feature type="compositionally biased region" description="Polar residues" evidence="2">
    <location>
        <begin position="538"/>
        <end position="552"/>
    </location>
</feature>
<evidence type="ECO:0000313" key="5">
    <source>
        <dbReference type="Proteomes" id="UP001418222"/>
    </source>
</evidence>
<name>A0AAP0C0J1_9ASPA</name>
<feature type="compositionally biased region" description="Basic and acidic residues" evidence="2">
    <location>
        <begin position="111"/>
        <end position="151"/>
    </location>
</feature>
<feature type="compositionally biased region" description="Basic and acidic residues" evidence="2">
    <location>
        <begin position="1178"/>
        <end position="1192"/>
    </location>
</feature>
<feature type="compositionally biased region" description="Polar residues" evidence="2">
    <location>
        <begin position="832"/>
        <end position="845"/>
    </location>
</feature>
<feature type="compositionally biased region" description="Basic and acidic residues" evidence="2">
    <location>
        <begin position="810"/>
        <end position="827"/>
    </location>
</feature>
<feature type="compositionally biased region" description="Polar residues" evidence="2">
    <location>
        <begin position="960"/>
        <end position="973"/>
    </location>
</feature>
<comment type="caution">
    <text evidence="4">The sequence shown here is derived from an EMBL/GenBank/DDBJ whole genome shotgun (WGS) entry which is preliminary data.</text>
</comment>
<accession>A0AAP0C0J1</accession>
<evidence type="ECO:0000256" key="2">
    <source>
        <dbReference type="SAM" id="MobiDB-lite"/>
    </source>
</evidence>
<evidence type="ECO:0000256" key="3">
    <source>
        <dbReference type="SAM" id="Phobius"/>
    </source>
</evidence>
<feature type="compositionally biased region" description="Basic and acidic residues" evidence="2">
    <location>
        <begin position="942"/>
        <end position="956"/>
    </location>
</feature>
<dbReference type="PANTHER" id="PTHR48454:SF2">
    <property type="entry name" value="PUTATIVE RNA-BINDING DOMAIN-CONTAINING PROTEIN-RELATED"/>
    <property type="match status" value="1"/>
</dbReference>
<feature type="compositionally biased region" description="Polar residues" evidence="2">
    <location>
        <begin position="1692"/>
        <end position="1705"/>
    </location>
</feature>
<feature type="region of interest" description="Disordered" evidence="2">
    <location>
        <begin position="900"/>
        <end position="1000"/>
    </location>
</feature>
<protein>
    <submittedName>
        <fullName evidence="4">Uncharacterized protein</fullName>
    </submittedName>
</protein>
<feature type="transmembrane region" description="Helical" evidence="3">
    <location>
        <begin position="1748"/>
        <end position="1769"/>
    </location>
</feature>
<keyword evidence="3" id="KW-0472">Membrane</keyword>
<feature type="region of interest" description="Disordered" evidence="2">
    <location>
        <begin position="492"/>
        <end position="590"/>
    </location>
</feature>
<feature type="compositionally biased region" description="Basic and acidic residues" evidence="2">
    <location>
        <begin position="974"/>
        <end position="988"/>
    </location>
</feature>
<feature type="coiled-coil region" evidence="1">
    <location>
        <begin position="1354"/>
        <end position="1388"/>
    </location>
</feature>
<keyword evidence="3" id="KW-0812">Transmembrane</keyword>
<proteinExistence type="predicted"/>
<keyword evidence="5" id="KW-1185">Reference proteome</keyword>
<feature type="region of interest" description="Disordered" evidence="2">
    <location>
        <begin position="801"/>
        <end position="884"/>
    </location>
</feature>
<evidence type="ECO:0000313" key="4">
    <source>
        <dbReference type="EMBL" id="KAK8956997.1"/>
    </source>
</evidence>
<reference evidence="4 5" key="1">
    <citation type="journal article" date="2022" name="Nat. Plants">
        <title>Genomes of leafy and leafless Platanthera orchids illuminate the evolution of mycoheterotrophy.</title>
        <authorList>
            <person name="Li M.H."/>
            <person name="Liu K.W."/>
            <person name="Li Z."/>
            <person name="Lu H.C."/>
            <person name="Ye Q.L."/>
            <person name="Zhang D."/>
            <person name="Wang J.Y."/>
            <person name="Li Y.F."/>
            <person name="Zhong Z.M."/>
            <person name="Liu X."/>
            <person name="Yu X."/>
            <person name="Liu D.K."/>
            <person name="Tu X.D."/>
            <person name="Liu B."/>
            <person name="Hao Y."/>
            <person name="Liao X.Y."/>
            <person name="Jiang Y.T."/>
            <person name="Sun W.H."/>
            <person name="Chen J."/>
            <person name="Chen Y.Q."/>
            <person name="Ai Y."/>
            <person name="Zhai J.W."/>
            <person name="Wu S.S."/>
            <person name="Zhou Z."/>
            <person name="Hsiao Y.Y."/>
            <person name="Wu W.L."/>
            <person name="Chen Y.Y."/>
            <person name="Lin Y.F."/>
            <person name="Hsu J.L."/>
            <person name="Li C.Y."/>
            <person name="Wang Z.W."/>
            <person name="Zhao X."/>
            <person name="Zhong W.Y."/>
            <person name="Ma X.K."/>
            <person name="Ma L."/>
            <person name="Huang J."/>
            <person name="Chen G.Z."/>
            <person name="Huang M.Z."/>
            <person name="Huang L."/>
            <person name="Peng D.H."/>
            <person name="Luo Y.B."/>
            <person name="Zou S.Q."/>
            <person name="Chen S.P."/>
            <person name="Lan S."/>
            <person name="Tsai W.C."/>
            <person name="Van de Peer Y."/>
            <person name="Liu Z.J."/>
        </authorList>
    </citation>
    <scope>NUCLEOTIDE SEQUENCE [LARGE SCALE GENOMIC DNA]</scope>
    <source>
        <strain evidence="4">Lor287</strain>
    </source>
</reference>
<feature type="compositionally biased region" description="Polar residues" evidence="2">
    <location>
        <begin position="645"/>
        <end position="656"/>
    </location>
</feature>
<evidence type="ECO:0000256" key="1">
    <source>
        <dbReference type="SAM" id="Coils"/>
    </source>
</evidence>
<feature type="region of interest" description="Disordered" evidence="2">
    <location>
        <begin position="415"/>
        <end position="462"/>
    </location>
</feature>
<feature type="compositionally biased region" description="Basic and acidic residues" evidence="2">
    <location>
        <begin position="1537"/>
        <end position="1547"/>
    </location>
</feature>
<feature type="compositionally biased region" description="Polar residues" evidence="2">
    <location>
        <begin position="562"/>
        <end position="572"/>
    </location>
</feature>
<keyword evidence="1" id="KW-0175">Coiled coil</keyword>
<feature type="region of interest" description="Disordered" evidence="2">
    <location>
        <begin position="1175"/>
        <end position="1202"/>
    </location>
</feature>
<sequence>MVVQSSEGGGADAAGEFLPRAELELKKEREMAGDFEHIACRCGDDYDSNETEGSFVMVKSVADSDARSDSSEKEIELDVGAGVADRPGAARALPLVTNWGSSTVVDDERVDEWKIESEARREGKEGDEVGREDEKDGESSSEIEEKPKEMGEGDQVQTAEVMHVTGEAVDFTRSDHELKEEDDVVGEILKSGEEQEQNDVLASEDPKDEPDTAIEDLSEADRETEEVVMAVEDSKGEEEEVSEDLNDENEAVAGIKEGVSDGMEAAYVDNDAEISCEGQAIRAASSPVTSADAVNADHGLESVLEESKVAESSVSQPLNNEVEAVSGIEEGKKVNDVSREDAEFFVNREWEVDSAPEIKERRVSTDEVADKILTSVTEPGKKEVNSTSDFEEERKINDEESVIVEFSTTEPLERGFDFNTVIESEDTKDEGSKDTDFSITDHGEQVGSPSLDEVGKPANKNITCCGNEEKEIKSAIQEDENQQIKALVIDSDSVHSDLSSSAEQVQPKDVGASPTNPASKEKEDDSFIDLIAQPAEESFSNINQQNTDSPTDSFCVDRDLRSSSNQIQQQDVDASWSKFDSEEKEPDSSIESIAEHVEERIGSSYVFEEYQVAEASSIDQIPESVNQDVDLASPAENEHVEALSIENQQSKTSPTDSDFVDKELTHDVVASLSKFDSEAKENDSSLELIAESVKEDIGASSIDEQYIVADGSSIDQNPVSVNEGTDLASLAEEKSEVMSTMNQQIKNSPTESEQLTQDLDASLPMSDIEEKKHDSCNESFTKPAEENIVSSSIFEESEVAKVLSNDEMPENVHDDVYLASRTDDKTVEPLSLENQQSKDSPTGSDSVEIEHEDKHFVSLSMHNQQSKSLQTDSDSVDRDLNSSVEKVQLRDVDASLTNFVSEEKEHESSTELIAEPFKDNIGSSSMVEEAPCIGQSSGSISEDAKLASRVQDEHVEPFSMENQQIKSLPTGSDSVDRDLKSSVEHVQQEDVNASLSESALEEKEPDSCIKLIVEPAKENSTSSYTLDKNQVVEDSSFVQSSLSVEDINFASGAEDKHFTNLSIDENLVPFKEELVSKTKTEENKHEENYDSEALITKGVSERMDEQLVTEVASLKALSVEDLNGAENQLIDLKSVKEHDPEDIVAKGQKRELKSATMVEELLETHLHKDLGEITEQQEELKSEKKQSAEHIEQYQGSATPSLSDGAVEKVEKIAKKFYIIKIPRFAQRVIDNELQQKIHEAQIKVDEHTSSRDAIMAELEDMRKVLSDCCHKRDFAVEEEKKARTLVNAKRQEMDSLQSVISKGNTAASFLDIASQVQTLAHKIQHETVSLKEEKKLIYDLKQLEHEQEHHLFNKCSQQEVDEALRQKETAESSLKALKKEFDLLRSAHLKSDEFAKAASKIYINQFNKVKEHEKKWRAANELRQKAYKDFHGLKSDKMDHFWKYIDDRQAARKYTSSGDIDALERHCTEQIERILHLWNEDGDFRRQYIESNLKSTLRRFGTLDGRTIGLNEEAVVLPSSVPPPLSTRSLATPVKVQEERPGSAREISRHELQAKKMVRLKPSSKSATIENTPAIVSAKEEIVEEVKLERNMEEVVQIRLEEERKRKEEEQKRKEEELVKEREALELKEKIRMEQKAKAKEAEERKRRKSEKALARAEYKAQKAAELRELKRVKKEKKKDELPETTRSTEGENASVTDFSSMENSPEPERILKKSTRQSAVAPNKYKNRVQPVPLPLRNKGKRRSSMLVWTLCGAVAVGGLIFAGNYVSFTEINLLDFGF</sequence>
<dbReference type="Proteomes" id="UP001418222">
    <property type="component" value="Unassembled WGS sequence"/>
</dbReference>
<feature type="region of interest" description="Disordered" evidence="2">
    <location>
        <begin position="1673"/>
        <end position="1727"/>
    </location>
</feature>
<keyword evidence="3" id="KW-1133">Transmembrane helix</keyword>
<gene>
    <name evidence="4" type="ORF">KSP39_PZI000116</name>
</gene>
<feature type="compositionally biased region" description="Basic and acidic residues" evidence="2">
    <location>
        <begin position="170"/>
        <end position="179"/>
    </location>
</feature>
<feature type="compositionally biased region" description="Acidic residues" evidence="2">
    <location>
        <begin position="206"/>
        <end position="225"/>
    </location>
</feature>
<feature type="region of interest" description="Disordered" evidence="2">
    <location>
        <begin position="635"/>
        <end position="658"/>
    </location>
</feature>